<dbReference type="Proteomes" id="UP000465810">
    <property type="component" value="Unassembled WGS sequence"/>
</dbReference>
<protein>
    <submittedName>
        <fullName evidence="4">Alpha,alpha-trehalase TreF</fullName>
    </submittedName>
</protein>
<dbReference type="PROSITE" id="PS00927">
    <property type="entry name" value="TREHALASE_1"/>
    <property type="match status" value="1"/>
</dbReference>
<evidence type="ECO:0000256" key="2">
    <source>
        <dbReference type="ARBA" id="ARBA00023295"/>
    </source>
</evidence>
<keyword evidence="3" id="KW-0732">Signal</keyword>
<dbReference type="GO" id="GO:0004555">
    <property type="term" value="F:alpha,alpha-trehalase activity"/>
    <property type="evidence" value="ECO:0007669"/>
    <property type="project" value="InterPro"/>
</dbReference>
<sequence>MTTAKSHLGRLSLLASSLAIALLSTGAESKEPSSSVASRIAADTPADLFGELFVAVQQSRIFDDGKTFVDAVPRRDPAVIMADYRRTRPATPDALRNFVLASFVVPGVNDTDPGSLRAHIRKLWPTLARDGDGEPTAPGSRITLPRPYVVPGGRFREIYYWDSYFTMLGLVADGRDDLVEGMIDDFVSLIERFGHIPNGTRTYYLSRSQPPFFALMLDLSKTTEPAVHARRLAALRREHAFWMAGERCAGAAFACERIVRMPDGSLLNRYWDGRDTPRDESFAEDRATAEKVSSRPPAEVYRDLRAGAESGWDFSSRWLSNPQDLGSIQTGNVVPVDLNALMWAMERRIETGCRKAQDLACEREFAGRAKARHSAMDRYMWVARERRFADWLLREGRPGPVLSSATLYPLFVGMANSAQARAVAGTTRQNLVARGGLRTTTLRTGQQWDAPNGWAPLQWVGIAGLRRYGEHALSREVASRWLNTVHRTYLETGKMLEKYDVEDVRPGGGGEYPLQDGFGWTNGVTSAILEQYTQLIERSNGPGTVTTP</sequence>
<proteinExistence type="predicted"/>
<gene>
    <name evidence="4" type="primary">treF</name>
    <name evidence="4" type="ORF">GR702_09670</name>
</gene>
<dbReference type="InterPro" id="IPR018232">
    <property type="entry name" value="Glyco_hydro_37_CS"/>
</dbReference>
<evidence type="ECO:0000256" key="1">
    <source>
        <dbReference type="ARBA" id="ARBA00022801"/>
    </source>
</evidence>
<keyword evidence="2" id="KW-0326">Glycosidase</keyword>
<feature type="signal peptide" evidence="3">
    <location>
        <begin position="1"/>
        <end position="21"/>
    </location>
</feature>
<evidence type="ECO:0000256" key="3">
    <source>
        <dbReference type="SAM" id="SignalP"/>
    </source>
</evidence>
<organism evidence="4 5">
    <name type="scientific">Novosphingobium silvae</name>
    <dbReference type="NCBI Taxonomy" id="2692619"/>
    <lineage>
        <taxon>Bacteria</taxon>
        <taxon>Pseudomonadati</taxon>
        <taxon>Pseudomonadota</taxon>
        <taxon>Alphaproteobacteria</taxon>
        <taxon>Sphingomonadales</taxon>
        <taxon>Sphingomonadaceae</taxon>
        <taxon>Novosphingobium</taxon>
    </lineage>
</organism>
<dbReference type="PROSITE" id="PS00928">
    <property type="entry name" value="TREHALASE_2"/>
    <property type="match status" value="1"/>
</dbReference>
<dbReference type="RefSeq" id="WP_160985856.1">
    <property type="nucleotide sequence ID" value="NZ_WVTD01000006.1"/>
</dbReference>
<feature type="chain" id="PRO_5031196976" evidence="3">
    <location>
        <begin position="22"/>
        <end position="548"/>
    </location>
</feature>
<keyword evidence="1" id="KW-0378">Hydrolase</keyword>
<dbReference type="PANTHER" id="PTHR23403:SF1">
    <property type="entry name" value="TREHALASE"/>
    <property type="match status" value="1"/>
</dbReference>
<dbReference type="InterPro" id="IPR012341">
    <property type="entry name" value="6hp_glycosidase-like_sf"/>
</dbReference>
<dbReference type="GO" id="GO:0005993">
    <property type="term" value="P:trehalose catabolic process"/>
    <property type="evidence" value="ECO:0007669"/>
    <property type="project" value="TreeGrafter"/>
</dbReference>
<evidence type="ECO:0000313" key="5">
    <source>
        <dbReference type="Proteomes" id="UP000465810"/>
    </source>
</evidence>
<dbReference type="InterPro" id="IPR001661">
    <property type="entry name" value="Glyco_hydro_37"/>
</dbReference>
<dbReference type="NCBIfam" id="NF009773">
    <property type="entry name" value="PRK13270.1"/>
    <property type="match status" value="1"/>
</dbReference>
<accession>A0A7X4GI76</accession>
<comment type="caution">
    <text evidence="4">The sequence shown here is derived from an EMBL/GenBank/DDBJ whole genome shotgun (WGS) entry which is preliminary data.</text>
</comment>
<dbReference type="PRINTS" id="PR00744">
    <property type="entry name" value="GLHYDRLASE37"/>
</dbReference>
<dbReference type="Pfam" id="PF01204">
    <property type="entry name" value="Trehalase"/>
    <property type="match status" value="1"/>
</dbReference>
<evidence type="ECO:0000313" key="4">
    <source>
        <dbReference type="EMBL" id="MYL98039.1"/>
    </source>
</evidence>
<reference evidence="4 5" key="1">
    <citation type="submission" date="2019-12" db="EMBL/GenBank/DDBJ databases">
        <authorList>
            <person name="Feng G."/>
            <person name="Zhu H."/>
        </authorList>
    </citation>
    <scope>NUCLEOTIDE SEQUENCE [LARGE SCALE GENOMIC DNA]</scope>
    <source>
        <strain evidence="4 5">FGD1</strain>
    </source>
</reference>
<dbReference type="PANTHER" id="PTHR23403">
    <property type="entry name" value="TREHALASE"/>
    <property type="match status" value="1"/>
</dbReference>
<dbReference type="AlphaFoldDB" id="A0A7X4GI76"/>
<dbReference type="InterPro" id="IPR008928">
    <property type="entry name" value="6-hairpin_glycosidase_sf"/>
</dbReference>
<dbReference type="EMBL" id="WVTD01000006">
    <property type="protein sequence ID" value="MYL98039.1"/>
    <property type="molecule type" value="Genomic_DNA"/>
</dbReference>
<dbReference type="NCBIfam" id="NF009774">
    <property type="entry name" value="PRK13271.1"/>
    <property type="match status" value="1"/>
</dbReference>
<dbReference type="Gene3D" id="1.50.10.10">
    <property type="match status" value="1"/>
</dbReference>
<dbReference type="SUPFAM" id="SSF48208">
    <property type="entry name" value="Six-hairpin glycosidases"/>
    <property type="match status" value="1"/>
</dbReference>
<name>A0A7X4GI76_9SPHN</name>
<keyword evidence="5" id="KW-1185">Reference proteome</keyword>